<dbReference type="Gene3D" id="2.130.10.10">
    <property type="entry name" value="YVTN repeat-like/Quinoprotein amine dehydrogenase"/>
    <property type="match status" value="1"/>
</dbReference>
<evidence type="ECO:0000259" key="2">
    <source>
        <dbReference type="Pfam" id="PF13360"/>
    </source>
</evidence>
<dbReference type="PROSITE" id="PS51257">
    <property type="entry name" value="PROKAR_LIPOPROTEIN"/>
    <property type="match status" value="1"/>
</dbReference>
<feature type="compositionally biased region" description="Gly residues" evidence="1">
    <location>
        <begin position="23"/>
        <end position="37"/>
    </location>
</feature>
<dbReference type="Gene3D" id="2.40.128.630">
    <property type="match status" value="1"/>
</dbReference>
<name>A0ABP9LNT6_9GAMM</name>
<dbReference type="EMBL" id="BAABKY010000004">
    <property type="protein sequence ID" value="GAA5080273.1"/>
    <property type="molecule type" value="Genomic_DNA"/>
</dbReference>
<dbReference type="InterPro" id="IPR018391">
    <property type="entry name" value="PQQ_b-propeller_rpt"/>
</dbReference>
<evidence type="ECO:0000256" key="1">
    <source>
        <dbReference type="SAM" id="MobiDB-lite"/>
    </source>
</evidence>
<reference evidence="4" key="1">
    <citation type="journal article" date="2019" name="Int. J. Syst. Evol. Microbiol.">
        <title>The Global Catalogue of Microorganisms (GCM) 10K type strain sequencing project: providing services to taxonomists for standard genome sequencing and annotation.</title>
        <authorList>
            <consortium name="The Broad Institute Genomics Platform"/>
            <consortium name="The Broad Institute Genome Sequencing Center for Infectious Disease"/>
            <person name="Wu L."/>
            <person name="Ma J."/>
        </authorList>
    </citation>
    <scope>NUCLEOTIDE SEQUENCE [LARGE SCALE GENOMIC DNA]</scope>
    <source>
        <strain evidence="4">JCM 19212</strain>
    </source>
</reference>
<organism evidence="3 4">
    <name type="scientific">Lysobacter panacisoli</name>
    <dbReference type="NCBI Taxonomy" id="1255263"/>
    <lineage>
        <taxon>Bacteria</taxon>
        <taxon>Pseudomonadati</taxon>
        <taxon>Pseudomonadota</taxon>
        <taxon>Gammaproteobacteria</taxon>
        <taxon>Lysobacterales</taxon>
        <taxon>Lysobacteraceae</taxon>
        <taxon>Lysobacter</taxon>
    </lineage>
</organism>
<feature type="region of interest" description="Disordered" evidence="1">
    <location>
        <begin position="23"/>
        <end position="51"/>
    </location>
</feature>
<dbReference type="SUPFAM" id="SSF50998">
    <property type="entry name" value="Quinoprotein alcohol dehydrogenase-like"/>
    <property type="match status" value="2"/>
</dbReference>
<gene>
    <name evidence="3" type="ORF">GCM10025759_29320</name>
</gene>
<dbReference type="SMART" id="SM00564">
    <property type="entry name" value="PQQ"/>
    <property type="match status" value="4"/>
</dbReference>
<accession>A0ABP9LNT6</accession>
<dbReference type="InterPro" id="IPR015943">
    <property type="entry name" value="WD40/YVTN_repeat-like_dom_sf"/>
</dbReference>
<protein>
    <recommendedName>
        <fullName evidence="2">Pyrrolo-quinoline quinone repeat domain-containing protein</fullName>
    </recommendedName>
</protein>
<comment type="caution">
    <text evidence="3">The sequence shown here is derived from an EMBL/GenBank/DDBJ whole genome shotgun (WGS) entry which is preliminary data.</text>
</comment>
<dbReference type="Pfam" id="PF13360">
    <property type="entry name" value="PQQ_2"/>
    <property type="match status" value="1"/>
</dbReference>
<proteinExistence type="predicted"/>
<dbReference type="PANTHER" id="PTHR34512">
    <property type="entry name" value="CELL SURFACE PROTEIN"/>
    <property type="match status" value="1"/>
</dbReference>
<dbReference type="Proteomes" id="UP001501083">
    <property type="component" value="Unassembled WGS sequence"/>
</dbReference>
<feature type="domain" description="Pyrrolo-quinoline quinone repeat" evidence="2">
    <location>
        <begin position="209"/>
        <end position="380"/>
    </location>
</feature>
<evidence type="ECO:0000313" key="4">
    <source>
        <dbReference type="Proteomes" id="UP001501083"/>
    </source>
</evidence>
<sequence>MKKAVATLCVAVSLVGCGGGGGGGGDGGSAAGTGGSGSNPPPSGGGTPPASVTITVNSPPANVQVPYGIPYSTEVAGNWSGTNLGSATVYLQVVDSNNTFAVPAVAAASGNTFRYTLGPGVGTLAGDRTGTLTVNACKDPACAQRFDGPSGSVSYRVQITPLGEWETVQRDASHTGYVPIIVDPTRLTKAWEWTFPQDPTAASSYVLRPATGGGMMYAVGINRTSAQASFNQMFSSVDEATGTLRWSQQIAGNVHVLGPAAYGGLAYVPTIGADRLLTAYDGTTGSMKFRYGQTTDPLASTLAPTFHQTTAYFFGGHLGEELHAVDAATGTLLWAKARRDYQNTTPAVDDSYIYYPSNRALEILDRRTGNTVASITNPVSDSQHASAIVPMLGSRGNVIVNSYSATNRTAKLSSFDIAGLRWEWATQYSYNPLPALANGVIYATRSDGAPTLDAIDEVTGNVLWSWNPPASDNQSRVVENIAATKNLVFVSTTGNIVGSGYVWAIDVNTRQAVWRYPANGYSVISGRGTLYILNGSPSLPARKVIAIRLR</sequence>
<evidence type="ECO:0000313" key="3">
    <source>
        <dbReference type="EMBL" id="GAA5080273.1"/>
    </source>
</evidence>
<keyword evidence="4" id="KW-1185">Reference proteome</keyword>
<dbReference type="InterPro" id="IPR011047">
    <property type="entry name" value="Quinoprotein_ADH-like_sf"/>
</dbReference>
<dbReference type="InterPro" id="IPR002372">
    <property type="entry name" value="PQQ_rpt_dom"/>
</dbReference>
<dbReference type="PANTHER" id="PTHR34512:SF30">
    <property type="entry name" value="OUTER MEMBRANE PROTEIN ASSEMBLY FACTOR BAMB"/>
    <property type="match status" value="1"/>
</dbReference>